<protein>
    <submittedName>
        <fullName evidence="4">NAD(P)-dependent dehydrogenase (Short-subunit alcohol dehydrogenase family)</fullName>
    </submittedName>
</protein>
<comment type="caution">
    <text evidence="4">The sequence shown here is derived from an EMBL/GenBank/DDBJ whole genome shotgun (WGS) entry which is preliminary data.</text>
</comment>
<evidence type="ECO:0000259" key="3">
    <source>
        <dbReference type="SMART" id="SM00822"/>
    </source>
</evidence>
<dbReference type="AlphaFoldDB" id="A0A2A9FGX7"/>
<evidence type="ECO:0000256" key="2">
    <source>
        <dbReference type="ARBA" id="ARBA00023002"/>
    </source>
</evidence>
<dbReference type="GO" id="GO:0016491">
    <property type="term" value="F:oxidoreductase activity"/>
    <property type="evidence" value="ECO:0007669"/>
    <property type="project" value="UniProtKB-KW"/>
</dbReference>
<name>A0A2A9FGX7_9PSEU</name>
<sequence>MTGSRLAGKVCIVTGAGSGIGAATATVFAQHGARGVVCADLSAEAARATADAIIAAGGNASPFAMDVSDEKAAEALIEHTRAVYGRVDVLHNNAAMAIPGSVHETSLEDWNRVLAVTITGAFLVSRAALRVMLEQRSGAIVNTCSNHATVASPRLASYHASKGAIRALTRQMALDYAPDIRVNCVSPGLVDTPAARGVRGGTDAGWARKQESNRYFKRAAQPQEIAYGALFLASDEASFLTGHDLVMSGGQGEVAF</sequence>
<comment type="similarity">
    <text evidence="1">Belongs to the short-chain dehydrogenases/reductases (SDR) family.</text>
</comment>
<dbReference type="PANTHER" id="PTHR24321">
    <property type="entry name" value="DEHYDROGENASES, SHORT CHAIN"/>
    <property type="match status" value="1"/>
</dbReference>
<dbReference type="SUPFAM" id="SSF51735">
    <property type="entry name" value="NAD(P)-binding Rossmann-fold domains"/>
    <property type="match status" value="1"/>
</dbReference>
<dbReference type="InterPro" id="IPR057326">
    <property type="entry name" value="KR_dom"/>
</dbReference>
<dbReference type="PANTHER" id="PTHR24321:SF15">
    <property type="entry name" value="OXIDOREDUCTASE UCPA"/>
    <property type="match status" value="1"/>
</dbReference>
<proteinExistence type="inferred from homology"/>
<accession>A0A2A9FGX7</accession>
<dbReference type="Gene3D" id="3.40.50.720">
    <property type="entry name" value="NAD(P)-binding Rossmann-like Domain"/>
    <property type="match status" value="1"/>
</dbReference>
<dbReference type="Pfam" id="PF13561">
    <property type="entry name" value="adh_short_C2"/>
    <property type="match status" value="1"/>
</dbReference>
<dbReference type="SMART" id="SM00822">
    <property type="entry name" value="PKS_KR"/>
    <property type="match status" value="1"/>
</dbReference>
<feature type="domain" description="Ketoreductase" evidence="3">
    <location>
        <begin position="9"/>
        <end position="196"/>
    </location>
</feature>
<evidence type="ECO:0000313" key="4">
    <source>
        <dbReference type="EMBL" id="PFG50717.1"/>
    </source>
</evidence>
<dbReference type="PRINTS" id="PR00080">
    <property type="entry name" value="SDRFAMILY"/>
</dbReference>
<dbReference type="InterPro" id="IPR036291">
    <property type="entry name" value="NAD(P)-bd_dom_sf"/>
</dbReference>
<evidence type="ECO:0000256" key="1">
    <source>
        <dbReference type="ARBA" id="ARBA00006484"/>
    </source>
</evidence>
<dbReference type="Proteomes" id="UP000243542">
    <property type="component" value="Unassembled WGS sequence"/>
</dbReference>
<gene>
    <name evidence="4" type="ORF">ATK36_5964</name>
</gene>
<keyword evidence="2" id="KW-0560">Oxidoreductase</keyword>
<organism evidence="4 5">
    <name type="scientific">Amycolatopsis sulphurea</name>
    <dbReference type="NCBI Taxonomy" id="76022"/>
    <lineage>
        <taxon>Bacteria</taxon>
        <taxon>Bacillati</taxon>
        <taxon>Actinomycetota</taxon>
        <taxon>Actinomycetes</taxon>
        <taxon>Pseudonocardiales</taxon>
        <taxon>Pseudonocardiaceae</taxon>
        <taxon>Amycolatopsis</taxon>
    </lineage>
</organism>
<dbReference type="FunFam" id="3.40.50.720:FF:000084">
    <property type="entry name" value="Short-chain dehydrogenase reductase"/>
    <property type="match status" value="1"/>
</dbReference>
<dbReference type="CDD" id="cd05233">
    <property type="entry name" value="SDR_c"/>
    <property type="match status" value="1"/>
</dbReference>
<dbReference type="EMBL" id="PDJK01000002">
    <property type="protein sequence ID" value="PFG50717.1"/>
    <property type="molecule type" value="Genomic_DNA"/>
</dbReference>
<evidence type="ECO:0000313" key="5">
    <source>
        <dbReference type="Proteomes" id="UP000243542"/>
    </source>
</evidence>
<dbReference type="PRINTS" id="PR00081">
    <property type="entry name" value="GDHRDH"/>
</dbReference>
<dbReference type="InterPro" id="IPR002347">
    <property type="entry name" value="SDR_fam"/>
</dbReference>
<reference evidence="4 5" key="1">
    <citation type="submission" date="2017-10" db="EMBL/GenBank/DDBJ databases">
        <title>Sequencing the genomes of 1000 actinobacteria strains.</title>
        <authorList>
            <person name="Klenk H.-P."/>
        </authorList>
    </citation>
    <scope>NUCLEOTIDE SEQUENCE [LARGE SCALE GENOMIC DNA]</scope>
    <source>
        <strain evidence="4 5">DSM 46092</strain>
    </source>
</reference>
<keyword evidence="5" id="KW-1185">Reference proteome</keyword>
<dbReference type="RefSeq" id="WP_170069956.1">
    <property type="nucleotide sequence ID" value="NZ_JBIAKZ010000033.1"/>
</dbReference>